<proteinExistence type="predicted"/>
<keyword evidence="3" id="KW-1185">Reference proteome</keyword>
<evidence type="ECO:0000313" key="2">
    <source>
        <dbReference type="EMBL" id="KIJ42721.1"/>
    </source>
</evidence>
<organism evidence="2 3">
    <name type="scientific">Sphaerobolus stellatus (strain SS14)</name>
    <dbReference type="NCBI Taxonomy" id="990650"/>
    <lineage>
        <taxon>Eukaryota</taxon>
        <taxon>Fungi</taxon>
        <taxon>Dikarya</taxon>
        <taxon>Basidiomycota</taxon>
        <taxon>Agaricomycotina</taxon>
        <taxon>Agaricomycetes</taxon>
        <taxon>Phallomycetidae</taxon>
        <taxon>Geastrales</taxon>
        <taxon>Sphaerobolaceae</taxon>
        <taxon>Sphaerobolus</taxon>
    </lineage>
</organism>
<accession>A0A0C9VWK0</accession>
<dbReference type="Proteomes" id="UP000054279">
    <property type="component" value="Unassembled WGS sequence"/>
</dbReference>
<protein>
    <submittedName>
        <fullName evidence="2">Uncharacterized protein</fullName>
    </submittedName>
</protein>
<dbReference type="EMBL" id="KN837128">
    <property type="protein sequence ID" value="KIJ42721.1"/>
    <property type="molecule type" value="Genomic_DNA"/>
</dbReference>
<sequence>MSALHCMAAKRAYEIHLTEVDIGKAIADAQPELGRVKLTKLYEKIDSHHVTIKNLGDQVQSLEKQLQKTKDNSAKLSNCEELKYYQGRIDIPASNGEDNDEDPMRLPTIPEEIPQCIPLHPPTRLAHSMSKLTKNTGKSILEAGIPAIGGIRTSTKQNRVIADPPASITGVLPKPLGKVKAERWDQPALQVVSDWVMESDVHDSEMRWFYIEGRALQLHEWSLDHTVVIFHIDEYARSLPGLPKNFVARHNDPDWMMNVIQTFNVNPSEIP</sequence>
<keyword evidence="1" id="KW-0175">Coiled coil</keyword>
<reference evidence="2 3" key="1">
    <citation type="submission" date="2014-06" db="EMBL/GenBank/DDBJ databases">
        <title>Evolutionary Origins and Diversification of the Mycorrhizal Mutualists.</title>
        <authorList>
            <consortium name="DOE Joint Genome Institute"/>
            <consortium name="Mycorrhizal Genomics Consortium"/>
            <person name="Kohler A."/>
            <person name="Kuo A."/>
            <person name="Nagy L.G."/>
            <person name="Floudas D."/>
            <person name="Copeland A."/>
            <person name="Barry K.W."/>
            <person name="Cichocki N."/>
            <person name="Veneault-Fourrey C."/>
            <person name="LaButti K."/>
            <person name="Lindquist E.A."/>
            <person name="Lipzen A."/>
            <person name="Lundell T."/>
            <person name="Morin E."/>
            <person name="Murat C."/>
            <person name="Riley R."/>
            <person name="Ohm R."/>
            <person name="Sun H."/>
            <person name="Tunlid A."/>
            <person name="Henrissat B."/>
            <person name="Grigoriev I.V."/>
            <person name="Hibbett D.S."/>
            <person name="Martin F."/>
        </authorList>
    </citation>
    <scope>NUCLEOTIDE SEQUENCE [LARGE SCALE GENOMIC DNA]</scope>
    <source>
        <strain evidence="2 3">SS14</strain>
    </source>
</reference>
<dbReference type="AlphaFoldDB" id="A0A0C9VWK0"/>
<evidence type="ECO:0000313" key="3">
    <source>
        <dbReference type="Proteomes" id="UP000054279"/>
    </source>
</evidence>
<name>A0A0C9VWK0_SPHS4</name>
<gene>
    <name evidence="2" type="ORF">M422DRAFT_254175</name>
</gene>
<dbReference type="HOGENOM" id="CLU_039867_0_0_1"/>
<evidence type="ECO:0000256" key="1">
    <source>
        <dbReference type="SAM" id="Coils"/>
    </source>
</evidence>
<feature type="coiled-coil region" evidence="1">
    <location>
        <begin position="52"/>
        <end position="79"/>
    </location>
</feature>